<feature type="domain" description="AB hydrolase-1" evidence="2">
    <location>
        <begin position="181"/>
        <end position="377"/>
    </location>
</feature>
<evidence type="ECO:0000313" key="4">
    <source>
        <dbReference type="Proteomes" id="UP001139502"/>
    </source>
</evidence>
<accession>A0A9X2HFB5</accession>
<dbReference type="RefSeq" id="WP_254166078.1">
    <property type="nucleotide sequence ID" value="NZ_JANAFB010000013.1"/>
</dbReference>
<dbReference type="EMBL" id="JANAFB010000013">
    <property type="protein sequence ID" value="MCP3425732.1"/>
    <property type="molecule type" value="Genomic_DNA"/>
</dbReference>
<dbReference type="InterPro" id="IPR029058">
    <property type="entry name" value="AB_hydrolase_fold"/>
</dbReference>
<keyword evidence="4" id="KW-1185">Reference proteome</keyword>
<evidence type="ECO:0000256" key="1">
    <source>
        <dbReference type="SAM" id="Phobius"/>
    </source>
</evidence>
<dbReference type="InterPro" id="IPR000073">
    <property type="entry name" value="AB_hydrolase_1"/>
</dbReference>
<comment type="caution">
    <text evidence="3">The sequence shown here is derived from an EMBL/GenBank/DDBJ whole genome shotgun (WGS) entry which is preliminary data.</text>
</comment>
<keyword evidence="1" id="KW-1133">Transmembrane helix</keyword>
<evidence type="ECO:0000313" key="3">
    <source>
        <dbReference type="EMBL" id="MCP3425732.1"/>
    </source>
</evidence>
<dbReference type="Pfam" id="PF12697">
    <property type="entry name" value="Abhydrolase_6"/>
    <property type="match status" value="1"/>
</dbReference>
<protein>
    <submittedName>
        <fullName evidence="3">Alpha/beta fold hydrolase</fullName>
    </submittedName>
</protein>
<dbReference type="Proteomes" id="UP001139502">
    <property type="component" value="Unassembled WGS sequence"/>
</dbReference>
<dbReference type="Gene3D" id="3.40.50.1820">
    <property type="entry name" value="alpha/beta hydrolase"/>
    <property type="match status" value="1"/>
</dbReference>
<keyword evidence="1" id="KW-0472">Membrane</keyword>
<dbReference type="AlphaFoldDB" id="A0A9X2HFB5"/>
<sequence>MSEQTMTRPWLSGLRTGLLAGAGIAGVGVGVVASLAGYYARFVVTPPKIGGNEDLPVLGVGFDTAAPEEGQEPTTITLPANPHTLDPGRYLLTFDADRGSAELGELLSYSPRLRTVTRSVERVHSGDLSAAVRGRWSGAVFLDPRHAGYRYEEVPLELPVGRAPAWVVPAPAGSDCGTWAVMVHGRGASRRETLRALGSTQRLGMASIHPSYRNDREAPPSEDGRYGLGFTEWEDVDVAIEYALAHGARDVVLFGWSMGGAIALQAADKSRFADRIRALVLDGPVVDWFELIRYHTESMRLPLRMGQLVAEILAAPRTKLMTGLDSPILLTDLDWLTRSAELTTPTLIIHSVHDDYVPAEASAELAARNPLVHYVPFHQGQHTKEWNVDPARWDRTVTEWLPQHLGRTGDDDAA</sequence>
<dbReference type="GO" id="GO:0016787">
    <property type="term" value="F:hydrolase activity"/>
    <property type="evidence" value="ECO:0007669"/>
    <property type="project" value="UniProtKB-KW"/>
</dbReference>
<reference evidence="3" key="1">
    <citation type="submission" date="2022-06" db="EMBL/GenBank/DDBJ databases">
        <title>Rothia sp. isolated from sandalwood seedling.</title>
        <authorList>
            <person name="Tuikhar N."/>
            <person name="Kirdat K."/>
            <person name="Thorat V."/>
            <person name="Swetha P."/>
            <person name="Padma S."/>
            <person name="Sundararaj R."/>
            <person name="Yadav A."/>
        </authorList>
    </citation>
    <scope>NUCLEOTIDE SEQUENCE</scope>
    <source>
        <strain evidence="3">AR01</strain>
    </source>
</reference>
<gene>
    <name evidence="3" type="ORF">NBM05_06815</name>
</gene>
<proteinExistence type="predicted"/>
<keyword evidence="3" id="KW-0378">Hydrolase</keyword>
<organism evidence="3 4">
    <name type="scientific">Rothia santali</name>
    <dbReference type="NCBI Taxonomy" id="2949643"/>
    <lineage>
        <taxon>Bacteria</taxon>
        <taxon>Bacillati</taxon>
        <taxon>Actinomycetota</taxon>
        <taxon>Actinomycetes</taxon>
        <taxon>Micrococcales</taxon>
        <taxon>Micrococcaceae</taxon>
        <taxon>Rothia</taxon>
    </lineage>
</organism>
<name>A0A9X2HFB5_9MICC</name>
<evidence type="ECO:0000259" key="2">
    <source>
        <dbReference type="Pfam" id="PF12697"/>
    </source>
</evidence>
<feature type="transmembrane region" description="Helical" evidence="1">
    <location>
        <begin position="20"/>
        <end position="40"/>
    </location>
</feature>
<keyword evidence="1" id="KW-0812">Transmembrane</keyword>
<dbReference type="SUPFAM" id="SSF53474">
    <property type="entry name" value="alpha/beta-Hydrolases"/>
    <property type="match status" value="1"/>
</dbReference>